<evidence type="ECO:0000313" key="3">
    <source>
        <dbReference type="Proteomes" id="UP000054549"/>
    </source>
</evidence>
<evidence type="ECO:0000256" key="1">
    <source>
        <dbReference type="SAM" id="Phobius"/>
    </source>
</evidence>
<protein>
    <submittedName>
        <fullName evidence="2">Uncharacterized protein</fullName>
    </submittedName>
</protein>
<feature type="transmembrane region" description="Helical" evidence="1">
    <location>
        <begin position="259"/>
        <end position="278"/>
    </location>
</feature>
<dbReference type="InParanoid" id="A0A0C2WQP5"/>
<feature type="transmembrane region" description="Helical" evidence="1">
    <location>
        <begin position="200"/>
        <end position="221"/>
    </location>
</feature>
<dbReference type="EMBL" id="KN818324">
    <property type="protein sequence ID" value="KIL59021.1"/>
    <property type="molecule type" value="Genomic_DNA"/>
</dbReference>
<proteinExistence type="predicted"/>
<feature type="transmembrane region" description="Helical" evidence="1">
    <location>
        <begin position="26"/>
        <end position="49"/>
    </location>
</feature>
<gene>
    <name evidence="2" type="ORF">M378DRAFT_169905</name>
</gene>
<evidence type="ECO:0000313" key="2">
    <source>
        <dbReference type="EMBL" id="KIL59021.1"/>
    </source>
</evidence>
<keyword evidence="1" id="KW-1133">Transmembrane helix</keyword>
<keyword evidence="3" id="KW-1185">Reference proteome</keyword>
<accession>A0A0C2WQP5</accession>
<keyword evidence="1" id="KW-0812">Transmembrane</keyword>
<feature type="transmembrane region" description="Helical" evidence="1">
    <location>
        <begin position="161"/>
        <end position="179"/>
    </location>
</feature>
<feature type="transmembrane region" description="Helical" evidence="1">
    <location>
        <begin position="69"/>
        <end position="86"/>
    </location>
</feature>
<dbReference type="AlphaFoldDB" id="A0A0C2WQP5"/>
<sequence>MTRKPWGDAFVTQQEIGLLRLHRARFAVLMALSLISLVIVFSTGAASYGLFDNQTNYNIVTAYNAFWDIRNVFFSAVLIAVLDSGIKVSQLRRYGSTANGMQGGTNVNIIVMSCIVGFLAILAIARIVVTGELYAKYLAFEPDSITAPKWWAQFGLAQMRNFFNVVLSIYYTIVTILMWRKKRMMPYESNEADKKYGFRVLDRVAILVCPLLLLLAVYTIISIPIVNAAIFIQVPSENILIIPPNNFLAALSFFFADDFIWGMITIMLNVAVISVGHVL</sequence>
<name>A0A0C2WQP5_AMAMK</name>
<organism evidence="2 3">
    <name type="scientific">Amanita muscaria (strain Koide BX008)</name>
    <dbReference type="NCBI Taxonomy" id="946122"/>
    <lineage>
        <taxon>Eukaryota</taxon>
        <taxon>Fungi</taxon>
        <taxon>Dikarya</taxon>
        <taxon>Basidiomycota</taxon>
        <taxon>Agaricomycotina</taxon>
        <taxon>Agaricomycetes</taxon>
        <taxon>Agaricomycetidae</taxon>
        <taxon>Agaricales</taxon>
        <taxon>Pluteineae</taxon>
        <taxon>Amanitaceae</taxon>
        <taxon>Amanita</taxon>
    </lineage>
</organism>
<dbReference type="HOGENOM" id="CLU_879889_0_0_1"/>
<keyword evidence="1" id="KW-0472">Membrane</keyword>
<reference evidence="2 3" key="1">
    <citation type="submission" date="2014-04" db="EMBL/GenBank/DDBJ databases">
        <title>Evolutionary Origins and Diversification of the Mycorrhizal Mutualists.</title>
        <authorList>
            <consortium name="DOE Joint Genome Institute"/>
            <consortium name="Mycorrhizal Genomics Consortium"/>
            <person name="Kohler A."/>
            <person name="Kuo A."/>
            <person name="Nagy L.G."/>
            <person name="Floudas D."/>
            <person name="Copeland A."/>
            <person name="Barry K.W."/>
            <person name="Cichocki N."/>
            <person name="Veneault-Fourrey C."/>
            <person name="LaButti K."/>
            <person name="Lindquist E.A."/>
            <person name="Lipzen A."/>
            <person name="Lundell T."/>
            <person name="Morin E."/>
            <person name="Murat C."/>
            <person name="Riley R."/>
            <person name="Ohm R."/>
            <person name="Sun H."/>
            <person name="Tunlid A."/>
            <person name="Henrissat B."/>
            <person name="Grigoriev I.V."/>
            <person name="Hibbett D.S."/>
            <person name="Martin F."/>
        </authorList>
    </citation>
    <scope>NUCLEOTIDE SEQUENCE [LARGE SCALE GENOMIC DNA]</scope>
    <source>
        <strain evidence="2 3">Koide BX008</strain>
    </source>
</reference>
<feature type="transmembrane region" description="Helical" evidence="1">
    <location>
        <begin position="107"/>
        <end position="129"/>
    </location>
</feature>
<dbReference type="Proteomes" id="UP000054549">
    <property type="component" value="Unassembled WGS sequence"/>
</dbReference>